<evidence type="ECO:0000313" key="2">
    <source>
        <dbReference type="Proteomes" id="UP000295627"/>
    </source>
</evidence>
<sequence length="67" mass="7326">MRLALVSFSVKRGHGQSVIALVTAVQTPTPRLGQILPGQRKDHLGVARFLGIRDPDVVVLDRCLSQH</sequence>
<name>A0A4R5PCL7_9MYCO</name>
<organism evidence="1 2">
    <name type="scientific">Mycobacteroides franklinii</name>
    <dbReference type="NCBI Taxonomy" id="948102"/>
    <lineage>
        <taxon>Bacteria</taxon>
        <taxon>Bacillati</taxon>
        <taxon>Actinomycetota</taxon>
        <taxon>Actinomycetes</taxon>
        <taxon>Mycobacteriales</taxon>
        <taxon>Mycobacteriaceae</taxon>
        <taxon>Mycobacteroides</taxon>
    </lineage>
</organism>
<dbReference type="Proteomes" id="UP000295627">
    <property type="component" value="Unassembled WGS sequence"/>
</dbReference>
<comment type="caution">
    <text evidence="1">The sequence shown here is derived from an EMBL/GenBank/DDBJ whole genome shotgun (WGS) entry which is preliminary data.</text>
</comment>
<dbReference type="EMBL" id="RXLR01000014">
    <property type="protein sequence ID" value="TDH22525.1"/>
    <property type="molecule type" value="Genomic_DNA"/>
</dbReference>
<evidence type="ECO:0000313" key="1">
    <source>
        <dbReference type="EMBL" id="TDH22525.1"/>
    </source>
</evidence>
<accession>A0A4R5PCL7</accession>
<protein>
    <submittedName>
        <fullName evidence="1">Uncharacterized protein</fullName>
    </submittedName>
</protein>
<reference evidence="1 2" key="1">
    <citation type="journal article" date="2019" name="Sci. Rep.">
        <title>Extended insight into the Mycobacterium chelonae-abscessus complex through whole genome sequencing of Mycobacterium salmoniphilum outbreak and Mycobacterium salmoniphilum-like strains.</title>
        <authorList>
            <person name="Behra P.R.K."/>
            <person name="Das S."/>
            <person name="Pettersson B.M.F."/>
            <person name="Shirreff L."/>
            <person name="DuCote T."/>
            <person name="Jacobsson K.G."/>
            <person name="Ennis D.G."/>
            <person name="Kirsebom L.A."/>
        </authorList>
    </citation>
    <scope>NUCLEOTIDE SEQUENCE [LARGE SCALE GENOMIC DNA]</scope>
    <source>
        <strain evidence="1 2">DSM 45524</strain>
    </source>
</reference>
<gene>
    <name evidence="1" type="ORF">EJ571_11490</name>
</gene>
<proteinExistence type="predicted"/>
<dbReference type="AlphaFoldDB" id="A0A4R5PCL7"/>